<protein>
    <submittedName>
        <fullName evidence="1">Uncharacterized protein</fullName>
    </submittedName>
</protein>
<dbReference type="Proteomes" id="UP000672011">
    <property type="component" value="Chromosome"/>
</dbReference>
<dbReference type="EMBL" id="CP072842">
    <property type="protein sequence ID" value="QTV06875.1"/>
    <property type="molecule type" value="Genomic_DNA"/>
</dbReference>
<name>A0ABX7XG74_9FLAO</name>
<sequence length="85" mass="10036">MLLNQKIIIKSFLGLQNSSEDDLNDNENYWRLIGETGTIIEESNEYFTNRVLIMFDKNLDDLKLINHNPIKNTLWILIKDLEIII</sequence>
<accession>A0ABX7XG74</accession>
<evidence type="ECO:0000313" key="1">
    <source>
        <dbReference type="EMBL" id="QTV06875.1"/>
    </source>
</evidence>
<organism evidence="1 2">
    <name type="scientific">Faecalibacter bovis</name>
    <dbReference type="NCBI Taxonomy" id="2898187"/>
    <lineage>
        <taxon>Bacteria</taxon>
        <taxon>Pseudomonadati</taxon>
        <taxon>Bacteroidota</taxon>
        <taxon>Flavobacteriia</taxon>
        <taxon>Flavobacteriales</taxon>
        <taxon>Weeksellaceae</taxon>
        <taxon>Faecalibacter</taxon>
    </lineage>
</organism>
<evidence type="ECO:0000313" key="2">
    <source>
        <dbReference type="Proteomes" id="UP000672011"/>
    </source>
</evidence>
<dbReference type="RefSeq" id="WP_230477659.1">
    <property type="nucleotide sequence ID" value="NZ_CP072842.1"/>
</dbReference>
<keyword evidence="2" id="KW-1185">Reference proteome</keyword>
<gene>
    <name evidence="1" type="ORF">J9309_06070</name>
</gene>
<proteinExistence type="predicted"/>
<reference evidence="2" key="2">
    <citation type="submission" date="2021-04" db="EMBL/GenBank/DDBJ databases">
        <title>Taxonomy of Flavobacteriaceae bacterium ZY171143.</title>
        <authorList>
            <person name="Li F."/>
        </authorList>
    </citation>
    <scope>NUCLEOTIDE SEQUENCE [LARGE SCALE GENOMIC DNA]</scope>
    <source>
        <strain evidence="2">ZY171143</strain>
    </source>
</reference>
<reference evidence="1 2" key="1">
    <citation type="journal article" date="2021" name="Int. J. Syst. Evol. Microbiol.">
        <title>Faecalibacter bovis sp. nov., isolated from cow faeces.</title>
        <authorList>
            <person name="Li F."/>
            <person name="Zhao W."/>
            <person name="Hong Q."/>
            <person name="Shao Q."/>
            <person name="Song J."/>
            <person name="Yang S."/>
        </authorList>
    </citation>
    <scope>NUCLEOTIDE SEQUENCE [LARGE SCALE GENOMIC DNA]</scope>
    <source>
        <strain evidence="1 2">ZY171143</strain>
    </source>
</reference>